<dbReference type="Pfam" id="PF02630">
    <property type="entry name" value="SCO1-SenC"/>
    <property type="match status" value="1"/>
</dbReference>
<dbReference type="InterPro" id="IPR013766">
    <property type="entry name" value="Thioredoxin_domain"/>
</dbReference>
<protein>
    <submittedName>
        <fullName evidence="6">Electron transport protein SCO1/SenC</fullName>
    </submittedName>
</protein>
<dbReference type="eggNOG" id="COG1999">
    <property type="taxonomic scope" value="Bacteria"/>
</dbReference>
<reference evidence="6 7" key="1">
    <citation type="submission" date="2006-09" db="EMBL/GenBank/DDBJ databases">
        <authorList>
            <person name="Emerson D."/>
            <person name="Ferriera S."/>
            <person name="Johnson J."/>
            <person name="Kravitz S."/>
            <person name="Halpern A."/>
            <person name="Remington K."/>
            <person name="Beeson K."/>
            <person name="Tran B."/>
            <person name="Rogers Y.-H."/>
            <person name="Friedman R."/>
            <person name="Venter J.C."/>
        </authorList>
    </citation>
    <scope>NUCLEOTIDE SEQUENCE [LARGE SCALE GENOMIC DNA]</scope>
    <source>
        <strain evidence="6 7">PV-1</strain>
    </source>
</reference>
<dbReference type="HOGENOM" id="CLU_050131_3_3_0"/>
<dbReference type="Gene3D" id="3.40.30.10">
    <property type="entry name" value="Glutaredoxin"/>
    <property type="match status" value="1"/>
</dbReference>
<sequence length="199" mass="22066">MMKKHWKLISAISVMLLFAAGVAGWSVWHHARPEIPGYLKRMGGDFTLMSADGPVSLHDYRGRVVLVYFGYTHCPDVCPMALGVIASAMHALKGSEASHAAGIFVSVDPRRDHPDLLKKYTAFFDPHIVGVTGSNTVLNQVAQNWHVSFSVPKAAADENYTVEHSTFIYLVNAKGQIVELFDEKTSPKLIAQAMRRWLD</sequence>
<evidence type="ECO:0000259" key="5">
    <source>
        <dbReference type="PROSITE" id="PS51352"/>
    </source>
</evidence>
<dbReference type="PROSITE" id="PS51352">
    <property type="entry name" value="THIOREDOXIN_2"/>
    <property type="match status" value="1"/>
</dbReference>
<dbReference type="STRING" id="314344.AL013_03120"/>
<evidence type="ECO:0000313" key="7">
    <source>
        <dbReference type="Proteomes" id="UP000005297"/>
    </source>
</evidence>
<dbReference type="InterPro" id="IPR036249">
    <property type="entry name" value="Thioredoxin-like_sf"/>
</dbReference>
<feature type="domain" description="Thioredoxin" evidence="5">
    <location>
        <begin position="37"/>
        <end position="199"/>
    </location>
</feature>
<feature type="binding site" evidence="3">
    <location>
        <position position="164"/>
    </location>
    <ligand>
        <name>Cu cation</name>
        <dbReference type="ChEBI" id="CHEBI:23378"/>
    </ligand>
</feature>
<comment type="caution">
    <text evidence="6">The sequence shown here is derived from an EMBL/GenBank/DDBJ whole genome shotgun (WGS) entry which is preliminary data.</text>
</comment>
<dbReference type="PANTHER" id="PTHR12151:SF25">
    <property type="entry name" value="LINALOOL DEHYDRATASE_ISOMERASE DOMAIN-CONTAINING PROTEIN"/>
    <property type="match status" value="1"/>
</dbReference>
<comment type="similarity">
    <text evidence="1">Belongs to the SCO1/2 family.</text>
</comment>
<dbReference type="FunFam" id="3.40.30.10:FF:000013">
    <property type="entry name" value="Blast:Protein SCO1 homolog, mitochondrial"/>
    <property type="match status" value="1"/>
</dbReference>
<feature type="binding site" evidence="3">
    <location>
        <position position="74"/>
    </location>
    <ligand>
        <name>Cu cation</name>
        <dbReference type="ChEBI" id="CHEBI:23378"/>
    </ligand>
</feature>
<organism evidence="6 7">
    <name type="scientific">Mariprofundus ferrooxydans PV-1</name>
    <dbReference type="NCBI Taxonomy" id="314345"/>
    <lineage>
        <taxon>Bacteria</taxon>
        <taxon>Pseudomonadati</taxon>
        <taxon>Pseudomonadota</taxon>
        <taxon>Candidatius Mariprofundia</taxon>
        <taxon>Mariprofundales</taxon>
        <taxon>Mariprofundaceae</taxon>
        <taxon>Mariprofundus</taxon>
    </lineage>
</organism>
<proteinExistence type="inferred from homology"/>
<keyword evidence="4" id="KW-1015">Disulfide bond</keyword>
<dbReference type="GO" id="GO:0046872">
    <property type="term" value="F:metal ion binding"/>
    <property type="evidence" value="ECO:0007669"/>
    <property type="project" value="UniProtKB-KW"/>
</dbReference>
<dbReference type="OrthoDB" id="5295811at2"/>
<feature type="binding site" evidence="3">
    <location>
        <position position="78"/>
    </location>
    <ligand>
        <name>Cu cation</name>
        <dbReference type="ChEBI" id="CHEBI:23378"/>
    </ligand>
</feature>
<dbReference type="EMBL" id="AATS01000008">
    <property type="protein sequence ID" value="EAU54408.1"/>
    <property type="molecule type" value="Genomic_DNA"/>
</dbReference>
<dbReference type="AlphaFoldDB" id="Q0EYZ9"/>
<dbReference type="InterPro" id="IPR003782">
    <property type="entry name" value="SCO1/SenC"/>
</dbReference>
<dbReference type="InParanoid" id="Q0EYZ9"/>
<dbReference type="Proteomes" id="UP000005297">
    <property type="component" value="Unassembled WGS sequence"/>
</dbReference>
<evidence type="ECO:0000256" key="1">
    <source>
        <dbReference type="ARBA" id="ARBA00010996"/>
    </source>
</evidence>
<evidence type="ECO:0000313" key="6">
    <source>
        <dbReference type="EMBL" id="EAU54408.1"/>
    </source>
</evidence>
<dbReference type="RefSeq" id="WP_009849188.1">
    <property type="nucleotide sequence ID" value="NZ_DS022294.1"/>
</dbReference>
<keyword evidence="3" id="KW-0479">Metal-binding</keyword>
<dbReference type="CDD" id="cd02968">
    <property type="entry name" value="SCO"/>
    <property type="match status" value="1"/>
</dbReference>
<keyword evidence="7" id="KW-1185">Reference proteome</keyword>
<evidence type="ECO:0000256" key="3">
    <source>
        <dbReference type="PIRSR" id="PIRSR603782-1"/>
    </source>
</evidence>
<evidence type="ECO:0000256" key="4">
    <source>
        <dbReference type="PIRSR" id="PIRSR603782-2"/>
    </source>
</evidence>
<accession>Q0EYZ9</accession>
<name>Q0EYZ9_9PROT</name>
<gene>
    <name evidence="6" type="ORF">SPV1_08321</name>
</gene>
<keyword evidence="2 3" id="KW-0186">Copper</keyword>
<evidence type="ECO:0000256" key="2">
    <source>
        <dbReference type="ARBA" id="ARBA00023008"/>
    </source>
</evidence>
<feature type="disulfide bond" description="Redox-active" evidence="4">
    <location>
        <begin position="74"/>
        <end position="78"/>
    </location>
</feature>
<dbReference type="PANTHER" id="PTHR12151">
    <property type="entry name" value="ELECTRON TRANSPORT PROTIN SCO1/SENC FAMILY MEMBER"/>
    <property type="match status" value="1"/>
</dbReference>
<dbReference type="SUPFAM" id="SSF52833">
    <property type="entry name" value="Thioredoxin-like"/>
    <property type="match status" value="1"/>
</dbReference>